<gene>
    <name evidence="2" type="ORF">P8V03_15980</name>
</gene>
<dbReference type="RefSeq" id="WP_318798946.1">
    <property type="nucleotide sequence ID" value="NZ_JARUJP010000024.1"/>
</dbReference>
<sequence>MKRFAILLGCEEYKDYKNYSAISYCHADVNLLEETLINCCDFAKQDIYCELLNIYDERTPENILDEIRKLLDKSEPGDTILFYYSGHGDNVDGESYLVLPYTQRDNITQTGLPLRDISGLLRKNDRINVRIFDCCHSGQDVRSSKGKIDNKTFMQDIANSNNDGWITLASCREDEYSYPNNGFGHGVFTYYLVESIKEFNEDDEIYPELLKLKVVDKVLKWNSTSGNKQTPTFNSSIAGNISIARRKKAIEKQKDKVEDNQINSNKDGIISRIKAVRSIKSIKDEDNLKKLKNYIEFIYDKITHEQNSIEKFDNDLIISDIQTADEIPSHLQPLIINYLKSRKFEVSHEYKVEKIYKQKREQTNFLKFNHPLYNPFDAHEPEVEKIKYSIEQDWDLPQSYLDVIVDDQYFPEGRMFIYICPLKISACLISGISIGDEDKWNNELLDTIFLKMNEKEDLEKIQNQVCELIKKFNKAYQESIEKNLKYYEWEQKL</sequence>
<keyword evidence="2" id="KW-0378">Hydrolase</keyword>
<protein>
    <submittedName>
        <fullName evidence="2">Caspase family protein</fullName>
        <ecNumber evidence="2">3.4.22.-</ecNumber>
    </submittedName>
</protein>
<dbReference type="Pfam" id="PF00656">
    <property type="entry name" value="Peptidase_C14"/>
    <property type="match status" value="1"/>
</dbReference>
<dbReference type="InterPro" id="IPR029030">
    <property type="entry name" value="Caspase-like_dom_sf"/>
</dbReference>
<evidence type="ECO:0000313" key="3">
    <source>
        <dbReference type="Proteomes" id="UP001281656"/>
    </source>
</evidence>
<feature type="domain" description="Peptidase C14 caspase" evidence="1">
    <location>
        <begin position="2"/>
        <end position="237"/>
    </location>
</feature>
<name>A0ABU4JWZ5_9CLOT</name>
<dbReference type="PANTHER" id="PTHR22576">
    <property type="entry name" value="MUCOSA ASSOCIATED LYMPHOID TISSUE LYMPHOMA TRANSLOCATION PROTEIN 1/PARACASPASE"/>
    <property type="match status" value="1"/>
</dbReference>
<accession>A0ABU4JWZ5</accession>
<evidence type="ECO:0000259" key="1">
    <source>
        <dbReference type="Pfam" id="PF00656"/>
    </source>
</evidence>
<dbReference type="PANTHER" id="PTHR22576:SF37">
    <property type="entry name" value="MUCOSA-ASSOCIATED LYMPHOID TISSUE LYMPHOMA TRANSLOCATION PROTEIN 1"/>
    <property type="match status" value="1"/>
</dbReference>
<organism evidence="2 3">
    <name type="scientific">Clostridium tanneri</name>
    <dbReference type="NCBI Taxonomy" id="3037988"/>
    <lineage>
        <taxon>Bacteria</taxon>
        <taxon>Bacillati</taxon>
        <taxon>Bacillota</taxon>
        <taxon>Clostridia</taxon>
        <taxon>Eubacteriales</taxon>
        <taxon>Clostridiaceae</taxon>
        <taxon>Clostridium</taxon>
    </lineage>
</organism>
<dbReference type="Proteomes" id="UP001281656">
    <property type="component" value="Unassembled WGS sequence"/>
</dbReference>
<dbReference type="Gene3D" id="3.40.50.1460">
    <property type="match status" value="1"/>
</dbReference>
<reference evidence="2 3" key="1">
    <citation type="submission" date="2023-04" db="EMBL/GenBank/DDBJ databases">
        <title>Clostridium tannerae sp. nov., isolated from the fecal material of an alpaca.</title>
        <authorList>
            <person name="Miller S."/>
            <person name="Hendry M."/>
            <person name="King J."/>
            <person name="Sankaranarayanan K."/>
            <person name="Lawson P.A."/>
        </authorList>
    </citation>
    <scope>NUCLEOTIDE SEQUENCE [LARGE SCALE GENOMIC DNA]</scope>
    <source>
        <strain evidence="2 3">A1-XYC3</strain>
    </source>
</reference>
<dbReference type="GO" id="GO:0016787">
    <property type="term" value="F:hydrolase activity"/>
    <property type="evidence" value="ECO:0007669"/>
    <property type="project" value="UniProtKB-KW"/>
</dbReference>
<dbReference type="EC" id="3.4.22.-" evidence="2"/>
<comment type="caution">
    <text evidence="2">The sequence shown here is derived from an EMBL/GenBank/DDBJ whole genome shotgun (WGS) entry which is preliminary data.</text>
</comment>
<dbReference type="EMBL" id="JARUJP010000024">
    <property type="protein sequence ID" value="MDW8802647.1"/>
    <property type="molecule type" value="Genomic_DNA"/>
</dbReference>
<evidence type="ECO:0000313" key="2">
    <source>
        <dbReference type="EMBL" id="MDW8802647.1"/>
    </source>
</evidence>
<dbReference type="SUPFAM" id="SSF52129">
    <property type="entry name" value="Caspase-like"/>
    <property type="match status" value="1"/>
</dbReference>
<keyword evidence="3" id="KW-1185">Reference proteome</keyword>
<proteinExistence type="predicted"/>
<dbReference type="InterPro" id="IPR011600">
    <property type="entry name" value="Pept_C14_caspase"/>
</dbReference>
<dbReference type="InterPro" id="IPR052039">
    <property type="entry name" value="Caspase-related_regulators"/>
</dbReference>